<keyword evidence="3" id="KW-0614">Plasmid</keyword>
<evidence type="ECO:0000259" key="2">
    <source>
        <dbReference type="Pfam" id="PF22483"/>
    </source>
</evidence>
<evidence type="ECO:0000313" key="3">
    <source>
        <dbReference type="EMBL" id="WBP92076.1"/>
    </source>
</evidence>
<reference evidence="3 4" key="1">
    <citation type="submission" date="2022-12" db="EMBL/GenBank/DDBJ databases">
        <title>HUAS 3-15.</title>
        <authorList>
            <person name="Mo P."/>
        </authorList>
    </citation>
    <scope>NUCLEOTIDE SEQUENCE [LARGE SCALE GENOMIC DNA]</scope>
    <source>
        <strain evidence="3 4">HUAS 3-15</strain>
        <plasmid evidence="3 4">punmamed3</plasmid>
    </source>
</reference>
<feature type="region of interest" description="Disordered" evidence="1">
    <location>
        <begin position="374"/>
        <end position="433"/>
    </location>
</feature>
<dbReference type="Gene3D" id="1.10.10.60">
    <property type="entry name" value="Homeodomain-like"/>
    <property type="match status" value="1"/>
</dbReference>
<accession>A0ABY7QJN3</accession>
<geneLocation type="plasmid" evidence="3 4">
    <name>punmamed3</name>
</geneLocation>
<dbReference type="InterPro" id="IPR054353">
    <property type="entry name" value="IstA-like_C"/>
</dbReference>
<feature type="domain" description="Transposase for insertion sequence element IS21-like C-terminal" evidence="2">
    <location>
        <begin position="289"/>
        <end position="354"/>
    </location>
</feature>
<dbReference type="InterPro" id="IPR001387">
    <property type="entry name" value="Cro/C1-type_HTH"/>
</dbReference>
<protein>
    <submittedName>
        <fullName evidence="3">IS21 family transposase</fullName>
    </submittedName>
</protein>
<name>A0ABY7QJN3_9ACTN</name>
<gene>
    <name evidence="3" type="ORF">O1G21_40810</name>
</gene>
<dbReference type="RefSeq" id="WP_270151771.1">
    <property type="nucleotide sequence ID" value="NZ_CP115452.1"/>
</dbReference>
<keyword evidence="4" id="KW-1185">Reference proteome</keyword>
<dbReference type="PANTHER" id="PTHR35004">
    <property type="entry name" value="TRANSPOSASE RV3428C-RELATED"/>
    <property type="match status" value="1"/>
</dbReference>
<dbReference type="PANTHER" id="PTHR35004:SF7">
    <property type="entry name" value="INTEGRASE PROTEIN"/>
    <property type="match status" value="1"/>
</dbReference>
<proteinExistence type="predicted"/>
<dbReference type="CDD" id="cd00093">
    <property type="entry name" value="HTH_XRE"/>
    <property type="match status" value="1"/>
</dbReference>
<dbReference type="Pfam" id="PF22483">
    <property type="entry name" value="Mu-transpos_C_2"/>
    <property type="match status" value="1"/>
</dbReference>
<evidence type="ECO:0000313" key="4">
    <source>
        <dbReference type="Proteomes" id="UP001212821"/>
    </source>
</evidence>
<dbReference type="Proteomes" id="UP001212821">
    <property type="component" value="Plasmid punmamed3"/>
</dbReference>
<organism evidence="3 4">
    <name type="scientific">Kitasatospora cathayae</name>
    <dbReference type="NCBI Taxonomy" id="3004092"/>
    <lineage>
        <taxon>Bacteria</taxon>
        <taxon>Bacillati</taxon>
        <taxon>Actinomycetota</taxon>
        <taxon>Actinomycetes</taxon>
        <taxon>Kitasatosporales</taxon>
        <taxon>Streptomycetaceae</taxon>
        <taxon>Kitasatospora</taxon>
    </lineage>
</organism>
<evidence type="ECO:0000256" key="1">
    <source>
        <dbReference type="SAM" id="MobiDB-lite"/>
    </source>
</evidence>
<sequence length="493" mass="54536">MLTGEEYINICALRSRGLSIAAIARLLGRDRKTVSSYLSGKRTVGVRCSGRDEFERFIPYCRQRLQDDAHFQASALFAELVDLGYNGGYSTFTRALRTHQLRPRCPLCQRPPRTRPGRQDNAEEVHFRWFVFSDPPADWGNTHACILVGRLAPSQRWSAVLTEQIDLGHLVDSVDRVLRQFGGTGWRWRFDRTQPIHCPGGGKLTTALGKVAKHYGVVADLSPARRDADDEAIGQALVLWWQTIGADTGLLEAQESLDRLAGLMDARRTSARGGHDGYTAPAAPVLLALPHDPYPAKLSVARAVSANSMVSYRGNLYAVPRHLHGHAVEVRRRLGDPFLAIATPRGRLIVQHALAPDGASLSVIGHRHGISLERPLPVPRPACHSRMYSPPSPEALAAAEALRQDARQEDGLEPGQRADGSPGRPGRSWRWTGVLDRIRKEPTEGDERVCSEAVIHLAAHRQHAPTTYRRSHTNLAWHLDGTSRNRQEPSEGA</sequence>
<dbReference type="EMBL" id="CP115452">
    <property type="protein sequence ID" value="WBP92076.1"/>
    <property type="molecule type" value="Genomic_DNA"/>
</dbReference>